<name>A0ABN9XDC2_9DINO</name>
<dbReference type="InterPro" id="IPR050745">
    <property type="entry name" value="Multifunctional_regulatory"/>
</dbReference>
<gene>
    <name evidence="4" type="ORF">PCOR1329_LOCUS74742</name>
</gene>
<dbReference type="Proteomes" id="UP001189429">
    <property type="component" value="Unassembled WGS sequence"/>
</dbReference>
<protein>
    <submittedName>
        <fullName evidence="4">Uncharacterized protein</fullName>
    </submittedName>
</protein>
<dbReference type="EMBL" id="CAUYUJ010020159">
    <property type="protein sequence ID" value="CAK0896219.1"/>
    <property type="molecule type" value="Genomic_DNA"/>
</dbReference>
<feature type="repeat" description="ANK" evidence="3">
    <location>
        <begin position="173"/>
        <end position="205"/>
    </location>
</feature>
<dbReference type="Gene3D" id="1.25.40.20">
    <property type="entry name" value="Ankyrin repeat-containing domain"/>
    <property type="match status" value="2"/>
</dbReference>
<keyword evidence="2 3" id="KW-0040">ANK repeat</keyword>
<dbReference type="InterPro" id="IPR036770">
    <property type="entry name" value="Ankyrin_rpt-contain_sf"/>
</dbReference>
<dbReference type="InterPro" id="IPR002110">
    <property type="entry name" value="Ankyrin_rpt"/>
</dbReference>
<evidence type="ECO:0000256" key="2">
    <source>
        <dbReference type="ARBA" id="ARBA00023043"/>
    </source>
</evidence>
<accession>A0ABN9XDC2</accession>
<keyword evidence="5" id="KW-1185">Reference proteome</keyword>
<sequence length="512" mass="54856">MAPPCDAPASADAVDLGTEPAEADLNMELMKAADACDVDRVKELLASGAKASFIHDPPGTWGSCSTRGPLHAVLLARPRSPRDGGGAEAGEHGRRLGAWRGAVQALVEAKADVNAQQREYDWRGCGSTSTAFELALPFLMQDPELLKLFLANGADANAKQVRHIHSMRTDAKFSEHVLHKCVAGRNLEVARELLDNGADVNAIARKCANNERGHNQRKEETPLHRACDSSTPDLAMCALLIARGADLNVMREDLDQVASGVESPTDDPREDGFVSSVICVPVKETALHMAIRNRAQDLVVLLVCAGANASLQRRFRAGGRFSQVLPAVPPGLNAQRGFLGSASGPPRARDVDSERVSERPRLCGVFSIRKSSQDSWGVPGGLKSAPRDAQRACGADEWRGKPWARATPGSIRPRMKCWTVVRLLSGSSTFAKAQTCIEARGFPFGPALCQHRFARSPIQAALAPRARRGLIPPVPAYQTYGCAVHLSACMMRGHGWAQLENLASAASTGGRV</sequence>
<evidence type="ECO:0000313" key="4">
    <source>
        <dbReference type="EMBL" id="CAK0896219.1"/>
    </source>
</evidence>
<dbReference type="PANTHER" id="PTHR24189">
    <property type="entry name" value="MYOTROPHIN"/>
    <property type="match status" value="1"/>
</dbReference>
<dbReference type="SMART" id="SM00248">
    <property type="entry name" value="ANK"/>
    <property type="match status" value="5"/>
</dbReference>
<dbReference type="PROSITE" id="PS50297">
    <property type="entry name" value="ANK_REP_REGION"/>
    <property type="match status" value="1"/>
</dbReference>
<organism evidence="4 5">
    <name type="scientific">Prorocentrum cordatum</name>
    <dbReference type="NCBI Taxonomy" id="2364126"/>
    <lineage>
        <taxon>Eukaryota</taxon>
        <taxon>Sar</taxon>
        <taxon>Alveolata</taxon>
        <taxon>Dinophyceae</taxon>
        <taxon>Prorocentrales</taxon>
        <taxon>Prorocentraceae</taxon>
        <taxon>Prorocentrum</taxon>
    </lineage>
</organism>
<dbReference type="PANTHER" id="PTHR24189:SF50">
    <property type="entry name" value="ANKYRIN REPEAT AND SOCS BOX PROTEIN 2"/>
    <property type="match status" value="1"/>
</dbReference>
<evidence type="ECO:0000256" key="1">
    <source>
        <dbReference type="ARBA" id="ARBA00022737"/>
    </source>
</evidence>
<feature type="repeat" description="ANK" evidence="3">
    <location>
        <begin position="282"/>
        <end position="314"/>
    </location>
</feature>
<keyword evidence="1" id="KW-0677">Repeat</keyword>
<proteinExistence type="predicted"/>
<dbReference type="PROSITE" id="PS50088">
    <property type="entry name" value="ANK_REPEAT"/>
    <property type="match status" value="3"/>
</dbReference>
<feature type="repeat" description="ANK" evidence="3">
    <location>
        <begin position="218"/>
        <end position="252"/>
    </location>
</feature>
<evidence type="ECO:0000313" key="5">
    <source>
        <dbReference type="Proteomes" id="UP001189429"/>
    </source>
</evidence>
<evidence type="ECO:0000256" key="3">
    <source>
        <dbReference type="PROSITE-ProRule" id="PRU00023"/>
    </source>
</evidence>
<comment type="caution">
    <text evidence="4">The sequence shown here is derived from an EMBL/GenBank/DDBJ whole genome shotgun (WGS) entry which is preliminary data.</text>
</comment>
<dbReference type="Pfam" id="PF12796">
    <property type="entry name" value="Ank_2"/>
    <property type="match status" value="1"/>
</dbReference>
<dbReference type="Pfam" id="PF00023">
    <property type="entry name" value="Ank"/>
    <property type="match status" value="1"/>
</dbReference>
<dbReference type="SUPFAM" id="SSF48403">
    <property type="entry name" value="Ankyrin repeat"/>
    <property type="match status" value="1"/>
</dbReference>
<reference evidence="4" key="1">
    <citation type="submission" date="2023-10" db="EMBL/GenBank/DDBJ databases">
        <authorList>
            <person name="Chen Y."/>
            <person name="Shah S."/>
            <person name="Dougan E. K."/>
            <person name="Thang M."/>
            <person name="Chan C."/>
        </authorList>
    </citation>
    <scope>NUCLEOTIDE SEQUENCE [LARGE SCALE GENOMIC DNA]</scope>
</reference>